<proteinExistence type="predicted"/>
<name>A0AAW3Z242_9GAMM</name>
<sequence length="351" mass="42198">MSIYAGLLTPYELNRSLTEQEIANQLHQWEAHPDNPLIHDNDTVIKMNSTYMEIVDRYYAVKGFPSLLVGAFTISFILGFIFFIVRFFERYVLSDKYQWEFDDIWVWPTVFSMMIFIIWFCLRIILKVWFQKTHYPIRFNRKNKMVYVYQVDGTILSVPWKSIFFTTYDGVSKTSAWRGWGIDGHILADDGFTVLKTFSLPYYSSLEELSGYWEFIRCYMEEDVLEDLAKTIDMCPPIADRKEGYLFGLQYQFRYSSKWEWIRLLGLPYELIENFTRYVAMQTSRIPQWPEQVEAACKVDSDDPFDVRYKSNKLNLWRYTFACLSQEHHRKKREVLERIRNKVGKRYKENY</sequence>
<reference evidence="3" key="2">
    <citation type="journal article" date="2024" name="Toxins">
        <title>Genome Sequence Analysis of Native Xenorhabdus Strains Isolated from Entomopathogenic Nematodes in Argentina.</title>
        <authorList>
            <person name="Palma L."/>
            <person name="Frizzo L."/>
            <person name="Kaiser S."/>
            <person name="Berry C."/>
            <person name="Caballero P."/>
            <person name="Bode H.B."/>
            <person name="Del Valle E.E."/>
        </authorList>
    </citation>
    <scope>NUCLEOTIDE SEQUENCE</scope>
    <source>
        <strain evidence="3">M</strain>
    </source>
</reference>
<reference evidence="3" key="1">
    <citation type="submission" date="2020-09" db="EMBL/GenBank/DDBJ databases">
        <authorList>
            <person name="Palma L."/>
            <person name="Caballero P."/>
            <person name="Berry C."/>
            <person name="Del Valle E."/>
        </authorList>
    </citation>
    <scope>NUCLEOTIDE SEQUENCE</scope>
    <source>
        <strain evidence="3">M</strain>
    </source>
</reference>
<feature type="transmembrane region" description="Helical" evidence="1">
    <location>
        <begin position="67"/>
        <end position="85"/>
    </location>
</feature>
<accession>A0AAW3Z242</accession>
<keyword evidence="1" id="KW-1133">Transmembrane helix</keyword>
<protein>
    <recommendedName>
        <fullName evidence="2">DUF6708 domain-containing protein</fullName>
    </recommendedName>
</protein>
<gene>
    <name evidence="3" type="ORF">ID854_19350</name>
</gene>
<evidence type="ECO:0000313" key="3">
    <source>
        <dbReference type="EMBL" id="MBD2802533.1"/>
    </source>
</evidence>
<evidence type="ECO:0000259" key="2">
    <source>
        <dbReference type="Pfam" id="PF20455"/>
    </source>
</evidence>
<feature type="domain" description="DUF6708" evidence="2">
    <location>
        <begin position="115"/>
        <end position="299"/>
    </location>
</feature>
<dbReference type="RefSeq" id="WP_323869688.1">
    <property type="nucleotide sequence ID" value="NZ_JACXBF010000523.1"/>
</dbReference>
<comment type="caution">
    <text evidence="3">The sequence shown here is derived from an EMBL/GenBank/DDBJ whole genome shotgun (WGS) entry which is preliminary data.</text>
</comment>
<dbReference type="Pfam" id="PF20455">
    <property type="entry name" value="DUF6708"/>
    <property type="match status" value="1"/>
</dbReference>
<dbReference type="EMBL" id="JACXBF010000523">
    <property type="protein sequence ID" value="MBD2802533.1"/>
    <property type="molecule type" value="Genomic_DNA"/>
</dbReference>
<keyword evidence="1" id="KW-0472">Membrane</keyword>
<feature type="transmembrane region" description="Helical" evidence="1">
    <location>
        <begin position="105"/>
        <end position="126"/>
    </location>
</feature>
<dbReference type="InterPro" id="IPR046554">
    <property type="entry name" value="DUF6708"/>
</dbReference>
<keyword evidence="1" id="KW-0812">Transmembrane</keyword>
<dbReference type="Proteomes" id="UP001193920">
    <property type="component" value="Unassembled WGS sequence"/>
</dbReference>
<evidence type="ECO:0000256" key="1">
    <source>
        <dbReference type="SAM" id="Phobius"/>
    </source>
</evidence>
<dbReference type="AlphaFoldDB" id="A0AAW3Z242"/>
<organism evidence="3">
    <name type="scientific">Xenorhabdus szentirmaii</name>
    <dbReference type="NCBI Taxonomy" id="290112"/>
    <lineage>
        <taxon>Bacteria</taxon>
        <taxon>Pseudomonadati</taxon>
        <taxon>Pseudomonadota</taxon>
        <taxon>Gammaproteobacteria</taxon>
        <taxon>Enterobacterales</taxon>
        <taxon>Morganellaceae</taxon>
        <taxon>Xenorhabdus</taxon>
    </lineage>
</organism>